<evidence type="ECO:0008006" key="4">
    <source>
        <dbReference type="Google" id="ProtNLM"/>
    </source>
</evidence>
<feature type="transmembrane region" description="Helical" evidence="1">
    <location>
        <begin position="44"/>
        <end position="67"/>
    </location>
</feature>
<accession>A0A0G1YGB8</accession>
<evidence type="ECO:0000256" key="1">
    <source>
        <dbReference type="SAM" id="Phobius"/>
    </source>
</evidence>
<keyword evidence="1" id="KW-0812">Transmembrane</keyword>
<keyword evidence="1" id="KW-0472">Membrane</keyword>
<gene>
    <name evidence="2" type="ORF">UY39_C0061G0008</name>
</gene>
<protein>
    <recommendedName>
        <fullName evidence="4">MFS transporter</fullName>
    </recommendedName>
</protein>
<dbReference type="Proteomes" id="UP000034589">
    <property type="component" value="Unassembled WGS sequence"/>
</dbReference>
<reference evidence="2 3" key="1">
    <citation type="journal article" date="2015" name="Nature">
        <title>rRNA introns, odd ribosomes, and small enigmatic genomes across a large radiation of phyla.</title>
        <authorList>
            <person name="Brown C.T."/>
            <person name="Hug L.A."/>
            <person name="Thomas B.C."/>
            <person name="Sharon I."/>
            <person name="Castelle C.J."/>
            <person name="Singh A."/>
            <person name="Wilkins M.J."/>
            <person name="Williams K.H."/>
            <person name="Banfield J.F."/>
        </authorList>
    </citation>
    <scope>NUCLEOTIDE SEQUENCE [LARGE SCALE GENOMIC DNA]</scope>
</reference>
<evidence type="ECO:0000313" key="3">
    <source>
        <dbReference type="Proteomes" id="UP000034589"/>
    </source>
</evidence>
<evidence type="ECO:0000313" key="2">
    <source>
        <dbReference type="EMBL" id="KKW05449.1"/>
    </source>
</evidence>
<dbReference type="InterPro" id="IPR036259">
    <property type="entry name" value="MFS_trans_sf"/>
</dbReference>
<feature type="transmembrane region" description="Helical" evidence="1">
    <location>
        <begin position="12"/>
        <end position="32"/>
    </location>
</feature>
<dbReference type="SUPFAM" id="SSF103473">
    <property type="entry name" value="MFS general substrate transporter"/>
    <property type="match status" value="1"/>
</dbReference>
<dbReference type="EMBL" id="LCPV01000061">
    <property type="protein sequence ID" value="KKW05449.1"/>
    <property type="molecule type" value="Genomic_DNA"/>
</dbReference>
<name>A0A0G1YGB8_9BACT</name>
<feature type="non-terminal residue" evidence="2">
    <location>
        <position position="80"/>
    </location>
</feature>
<proteinExistence type="predicted"/>
<keyword evidence="1" id="KW-1133">Transmembrane helix</keyword>
<comment type="caution">
    <text evidence="2">The sequence shown here is derived from an EMBL/GenBank/DDBJ whole genome shotgun (WGS) entry which is preliminary data.</text>
</comment>
<organism evidence="2 3">
    <name type="scientific">Candidatus Kaiserbacteria bacterium GW2011_GWC2_49_12</name>
    <dbReference type="NCBI Taxonomy" id="1618675"/>
    <lineage>
        <taxon>Bacteria</taxon>
        <taxon>Candidatus Kaiseribacteriota</taxon>
    </lineage>
</organism>
<dbReference type="AlphaFoldDB" id="A0A0G1YGB8"/>
<sequence>MLAVNVSDTRRKIYVSNFFFSLQFGLAFFFNATFLSSLGLSEKMVGIVFALSYAASLVLLFSVPLLLRKFGNYSLFFSSS</sequence>